<comment type="similarity">
    <text evidence="4">Belongs to the ABC transporter superfamily. ABCF family. Uup subfamily.</text>
</comment>
<dbReference type="GO" id="GO:0016887">
    <property type="term" value="F:ATP hydrolysis activity"/>
    <property type="evidence" value="ECO:0007669"/>
    <property type="project" value="InterPro"/>
</dbReference>
<dbReference type="Pfam" id="PF00005">
    <property type="entry name" value="ABC_tran"/>
    <property type="match status" value="2"/>
</dbReference>
<dbReference type="InterPro" id="IPR032524">
    <property type="entry name" value="ABC_tran_C"/>
</dbReference>
<name>B9JDJ6_RHIR8</name>
<evidence type="ECO:0000313" key="9">
    <source>
        <dbReference type="Proteomes" id="UP000001600"/>
    </source>
</evidence>
<dbReference type="Pfam" id="PF16326">
    <property type="entry name" value="ABC_tran_CTD"/>
    <property type="match status" value="1"/>
</dbReference>
<sequence>MAPPILKLDDIFLSFGGAPLLAGAGLQVEPGDKICLVGRNGSGKSTLLKIAAGMVEAQSGEVFRHPSSTVRYLEQAPDFGDYKTVAAYAEAGLGPGDDPYRVTYLLSHLGLTGEEDPKTLSGGEARRAALARVMAPEPDILLLDEPTNHLDLPTIEWLEGELQKTRSALVLISHDRRFLEKVSTATVWLDRGTSRRLDRGFAHFEAWRDQVLEAEELEQHKLGKAIEREEHWLRYGVTARRKRNMRRLGELHDMRSRHRGHRGALGSVQAAAADAQESGKLVIEADKITKAYDERVIVAPFSIRVHRGDCIGLVGPNGAGKTTLLKMLTGQLKPDSGKVKLGTNLEIATLDQKREELNPEDTLANYLTDGRGENLLVNGEQRHVTGYMKEFLFQPEQARTPIKNLSGGERARLMLARILSRPTNLLILDEPTNDLDIETLDLLQEIVAGFNGTVILVSHDRDFLDRTVTSTIAPANPDDPDGRWIEYAGGYSDMLAQRKGALEERKRAEKAAEKPKAAGTSASATDASKGKGKLSFKQKFALENLPKEMAKAEAEIAAREKKMADPNLFTKDPTSFNRLAAEMEKLRDSLTKMEEEWLELEMLREELEG</sequence>
<dbReference type="RefSeq" id="WP_012652858.1">
    <property type="nucleotide sequence ID" value="NC_011985.1"/>
</dbReference>
<dbReference type="InterPro" id="IPR037118">
    <property type="entry name" value="Val-tRNA_synth_C_sf"/>
</dbReference>
<evidence type="ECO:0000256" key="4">
    <source>
        <dbReference type="ARBA" id="ARBA00061478"/>
    </source>
</evidence>
<dbReference type="PROSITE" id="PS00211">
    <property type="entry name" value="ABC_TRANSPORTER_1"/>
    <property type="match status" value="2"/>
</dbReference>
<dbReference type="PANTHER" id="PTHR42855">
    <property type="entry name" value="ABC TRANSPORTER ATP-BINDING SUBUNIT"/>
    <property type="match status" value="1"/>
</dbReference>
<feature type="domain" description="ABC transporter" evidence="7">
    <location>
        <begin position="6"/>
        <end position="216"/>
    </location>
</feature>
<feature type="region of interest" description="Disordered" evidence="6">
    <location>
        <begin position="500"/>
        <end position="530"/>
    </location>
</feature>
<dbReference type="GeneID" id="86850196"/>
<feature type="compositionally biased region" description="Basic and acidic residues" evidence="6">
    <location>
        <begin position="500"/>
        <end position="516"/>
    </location>
</feature>
<feature type="coiled-coil region" evidence="5">
    <location>
        <begin position="542"/>
        <end position="603"/>
    </location>
</feature>
<dbReference type="InterPro" id="IPR003439">
    <property type="entry name" value="ABC_transporter-like_ATP-bd"/>
</dbReference>
<accession>B9JDJ6</accession>
<dbReference type="PANTHER" id="PTHR42855:SF1">
    <property type="entry name" value="ABC TRANSPORTER DOMAIN-CONTAINING PROTEIN"/>
    <property type="match status" value="1"/>
</dbReference>
<dbReference type="InterPro" id="IPR003593">
    <property type="entry name" value="AAA+_ATPase"/>
</dbReference>
<comment type="catalytic activity">
    <reaction evidence="3">
        <text>ATP + H2O = ADP + phosphate + H(+)</text>
        <dbReference type="Rhea" id="RHEA:13065"/>
        <dbReference type="ChEBI" id="CHEBI:15377"/>
        <dbReference type="ChEBI" id="CHEBI:15378"/>
        <dbReference type="ChEBI" id="CHEBI:30616"/>
        <dbReference type="ChEBI" id="CHEBI:43474"/>
        <dbReference type="ChEBI" id="CHEBI:456216"/>
    </reaction>
</comment>
<evidence type="ECO:0000259" key="7">
    <source>
        <dbReference type="PROSITE" id="PS50893"/>
    </source>
</evidence>
<gene>
    <name evidence="8" type="ordered locus">Arad_4658</name>
</gene>
<dbReference type="eggNOG" id="COG0488">
    <property type="taxonomic scope" value="Bacteria"/>
</dbReference>
<dbReference type="PROSITE" id="PS50893">
    <property type="entry name" value="ABC_TRANSPORTER_2"/>
    <property type="match status" value="2"/>
</dbReference>
<dbReference type="Proteomes" id="UP000001600">
    <property type="component" value="Chromosome 1"/>
</dbReference>
<dbReference type="STRING" id="311403.Arad_4658"/>
<dbReference type="Gene3D" id="3.40.50.300">
    <property type="entry name" value="P-loop containing nucleotide triphosphate hydrolases"/>
    <property type="match status" value="2"/>
</dbReference>
<evidence type="ECO:0000256" key="6">
    <source>
        <dbReference type="SAM" id="MobiDB-lite"/>
    </source>
</evidence>
<evidence type="ECO:0000256" key="5">
    <source>
        <dbReference type="SAM" id="Coils"/>
    </source>
</evidence>
<keyword evidence="2" id="KW-0067">ATP-binding</keyword>
<keyword evidence="5" id="KW-0175">Coiled coil</keyword>
<keyword evidence="1" id="KW-0547">Nucleotide-binding</keyword>
<dbReference type="Gene3D" id="1.10.287.380">
    <property type="entry name" value="Valyl-tRNA synthetase, C-terminal domain"/>
    <property type="match status" value="1"/>
</dbReference>
<evidence type="ECO:0000256" key="2">
    <source>
        <dbReference type="ARBA" id="ARBA00022840"/>
    </source>
</evidence>
<dbReference type="InterPro" id="IPR051309">
    <property type="entry name" value="ABCF_ATPase"/>
</dbReference>
<dbReference type="CDD" id="cd03221">
    <property type="entry name" value="ABCF_EF-3"/>
    <property type="match status" value="2"/>
</dbReference>
<organism evidence="8 9">
    <name type="scientific">Rhizobium rhizogenes (strain K84 / ATCC BAA-868)</name>
    <name type="common">Agrobacterium radiobacter</name>
    <dbReference type="NCBI Taxonomy" id="311403"/>
    <lineage>
        <taxon>Bacteria</taxon>
        <taxon>Pseudomonadati</taxon>
        <taxon>Pseudomonadota</taxon>
        <taxon>Alphaproteobacteria</taxon>
        <taxon>Hyphomicrobiales</taxon>
        <taxon>Rhizobiaceae</taxon>
        <taxon>Rhizobium/Agrobacterium group</taxon>
        <taxon>Rhizobium</taxon>
    </lineage>
</organism>
<dbReference type="KEGG" id="ara:Arad_4658"/>
<dbReference type="EMBL" id="CP000628">
    <property type="protein sequence ID" value="ACM28325.1"/>
    <property type="molecule type" value="Genomic_DNA"/>
</dbReference>
<protein>
    <submittedName>
        <fullName evidence="8">ABC transporter</fullName>
    </submittedName>
</protein>
<dbReference type="InterPro" id="IPR017871">
    <property type="entry name" value="ABC_transporter-like_CS"/>
</dbReference>
<dbReference type="InterPro" id="IPR027417">
    <property type="entry name" value="P-loop_NTPase"/>
</dbReference>
<dbReference type="SUPFAM" id="SSF52540">
    <property type="entry name" value="P-loop containing nucleoside triphosphate hydrolases"/>
    <property type="match status" value="2"/>
</dbReference>
<dbReference type="HOGENOM" id="CLU_000604_36_0_5"/>
<evidence type="ECO:0000256" key="1">
    <source>
        <dbReference type="ARBA" id="ARBA00022741"/>
    </source>
</evidence>
<dbReference type="GO" id="GO:0005524">
    <property type="term" value="F:ATP binding"/>
    <property type="evidence" value="ECO:0007669"/>
    <property type="project" value="UniProtKB-KW"/>
</dbReference>
<proteinExistence type="inferred from homology"/>
<evidence type="ECO:0000313" key="8">
    <source>
        <dbReference type="EMBL" id="ACM28325.1"/>
    </source>
</evidence>
<reference evidence="8 9" key="1">
    <citation type="journal article" date="2009" name="J. Bacteriol.">
        <title>Genome sequences of three Agrobacterium biovars help elucidate the evolution of multichromosome genomes in bacteria.</title>
        <authorList>
            <person name="Slater S.C."/>
            <person name="Goldman B.S."/>
            <person name="Goodner B."/>
            <person name="Setubal J.C."/>
            <person name="Farrand S.K."/>
            <person name="Nester E.W."/>
            <person name="Burr T.J."/>
            <person name="Banta L."/>
            <person name="Dickerman A.W."/>
            <person name="Paulsen I."/>
            <person name="Otten L."/>
            <person name="Suen G."/>
            <person name="Welch R."/>
            <person name="Almeida N.F."/>
            <person name="Arnold F."/>
            <person name="Burton O.T."/>
            <person name="Du Z."/>
            <person name="Ewing A."/>
            <person name="Godsy E."/>
            <person name="Heisel S."/>
            <person name="Houmiel K.L."/>
            <person name="Jhaveri J."/>
            <person name="Lu J."/>
            <person name="Miller N.M."/>
            <person name="Norton S."/>
            <person name="Chen Q."/>
            <person name="Phoolcharoen W."/>
            <person name="Ohlin V."/>
            <person name="Ondrusek D."/>
            <person name="Pride N."/>
            <person name="Stricklin S.L."/>
            <person name="Sun J."/>
            <person name="Wheeler C."/>
            <person name="Wilson L."/>
            <person name="Zhu H."/>
            <person name="Wood D.W."/>
        </authorList>
    </citation>
    <scope>NUCLEOTIDE SEQUENCE [LARGE SCALE GENOMIC DNA]</scope>
    <source>
        <strain evidence="9">K84 / ATCC BAA-868</strain>
    </source>
</reference>
<dbReference type="AlphaFoldDB" id="B9JDJ6"/>
<dbReference type="FunFam" id="3.40.50.300:FF:000309">
    <property type="entry name" value="ABC transporter ATP-binding protein"/>
    <property type="match status" value="1"/>
</dbReference>
<feature type="domain" description="ABC transporter" evidence="7">
    <location>
        <begin position="283"/>
        <end position="524"/>
    </location>
</feature>
<evidence type="ECO:0000256" key="3">
    <source>
        <dbReference type="ARBA" id="ARBA00049360"/>
    </source>
</evidence>
<dbReference type="GO" id="GO:0003677">
    <property type="term" value="F:DNA binding"/>
    <property type="evidence" value="ECO:0007669"/>
    <property type="project" value="InterPro"/>
</dbReference>
<dbReference type="SMART" id="SM00382">
    <property type="entry name" value="AAA"/>
    <property type="match status" value="2"/>
</dbReference>
<feature type="compositionally biased region" description="Low complexity" evidence="6">
    <location>
        <begin position="517"/>
        <end position="527"/>
    </location>
</feature>